<feature type="region of interest" description="Disordered" evidence="3">
    <location>
        <begin position="373"/>
        <end position="410"/>
    </location>
</feature>
<keyword evidence="6" id="KW-1185">Reference proteome</keyword>
<keyword evidence="1 2" id="KW-0443">Lipid metabolism</keyword>
<dbReference type="Gene3D" id="3.40.1090.10">
    <property type="entry name" value="Cytosolic phospholipase A2 catalytic domain"/>
    <property type="match status" value="1"/>
</dbReference>
<evidence type="ECO:0000259" key="4">
    <source>
        <dbReference type="PROSITE" id="PS51635"/>
    </source>
</evidence>
<gene>
    <name evidence="5" type="ORF">ETAA1_46770</name>
</gene>
<comment type="caution">
    <text evidence="2">Lacks conserved residue(s) required for the propagation of feature annotation.</text>
</comment>
<dbReference type="InterPro" id="IPR016035">
    <property type="entry name" value="Acyl_Trfase/lysoPLipase"/>
</dbReference>
<dbReference type="Proteomes" id="UP000319576">
    <property type="component" value="Chromosome"/>
</dbReference>
<dbReference type="GO" id="GO:0016787">
    <property type="term" value="F:hydrolase activity"/>
    <property type="evidence" value="ECO:0007669"/>
    <property type="project" value="UniProtKB-UniRule"/>
</dbReference>
<feature type="short sequence motif" description="DGA/G" evidence="2">
    <location>
        <begin position="253"/>
        <end position="255"/>
    </location>
</feature>
<accession>A0A517XYZ6</accession>
<feature type="active site" description="Proton acceptor" evidence="2">
    <location>
        <position position="253"/>
    </location>
</feature>
<dbReference type="SUPFAM" id="SSF52151">
    <property type="entry name" value="FabD/lysophospholipase-like"/>
    <property type="match status" value="1"/>
</dbReference>
<evidence type="ECO:0000256" key="1">
    <source>
        <dbReference type="ARBA" id="ARBA00023098"/>
    </source>
</evidence>
<dbReference type="AlphaFoldDB" id="A0A517XYZ6"/>
<feature type="domain" description="PNPLA" evidence="4">
    <location>
        <begin position="74"/>
        <end position="266"/>
    </location>
</feature>
<feature type="short sequence motif" description="GXSXG" evidence="2">
    <location>
        <begin position="107"/>
        <end position="111"/>
    </location>
</feature>
<dbReference type="PROSITE" id="PS51635">
    <property type="entry name" value="PNPLA"/>
    <property type="match status" value="1"/>
</dbReference>
<keyword evidence="2" id="KW-0378">Hydrolase</keyword>
<dbReference type="GO" id="GO:0016042">
    <property type="term" value="P:lipid catabolic process"/>
    <property type="evidence" value="ECO:0007669"/>
    <property type="project" value="UniProtKB-UniRule"/>
</dbReference>
<dbReference type="RefSeq" id="WP_145242634.1">
    <property type="nucleotide sequence ID" value="NZ_CP036273.1"/>
</dbReference>
<proteinExistence type="predicted"/>
<evidence type="ECO:0000313" key="5">
    <source>
        <dbReference type="EMBL" id="QDU22693.1"/>
    </source>
</evidence>
<dbReference type="KEGG" id="uli:ETAA1_46770"/>
<evidence type="ECO:0000256" key="2">
    <source>
        <dbReference type="PROSITE-ProRule" id="PRU01161"/>
    </source>
</evidence>
<evidence type="ECO:0000256" key="3">
    <source>
        <dbReference type="SAM" id="MobiDB-lite"/>
    </source>
</evidence>
<dbReference type="InterPro" id="IPR002641">
    <property type="entry name" value="PNPLA_dom"/>
</dbReference>
<feature type="active site" description="Nucleophile" evidence="2">
    <location>
        <position position="109"/>
    </location>
</feature>
<name>A0A517XYZ6_9BACT</name>
<evidence type="ECO:0000313" key="6">
    <source>
        <dbReference type="Proteomes" id="UP000319576"/>
    </source>
</evidence>
<dbReference type="Pfam" id="PF01734">
    <property type="entry name" value="Patatin"/>
    <property type="match status" value="1"/>
</dbReference>
<reference evidence="5 6" key="1">
    <citation type="submission" date="2019-02" db="EMBL/GenBank/DDBJ databases">
        <title>Deep-cultivation of Planctomycetes and their phenomic and genomic characterization uncovers novel biology.</title>
        <authorList>
            <person name="Wiegand S."/>
            <person name="Jogler M."/>
            <person name="Boedeker C."/>
            <person name="Pinto D."/>
            <person name="Vollmers J."/>
            <person name="Rivas-Marin E."/>
            <person name="Kohn T."/>
            <person name="Peeters S.H."/>
            <person name="Heuer A."/>
            <person name="Rast P."/>
            <person name="Oberbeckmann S."/>
            <person name="Bunk B."/>
            <person name="Jeske O."/>
            <person name="Meyerdierks A."/>
            <person name="Storesund J.E."/>
            <person name="Kallscheuer N."/>
            <person name="Luecker S."/>
            <person name="Lage O.M."/>
            <person name="Pohl T."/>
            <person name="Merkel B.J."/>
            <person name="Hornburger P."/>
            <person name="Mueller R.-W."/>
            <person name="Bruemmer F."/>
            <person name="Labrenz M."/>
            <person name="Spormann A.M."/>
            <person name="Op den Camp H."/>
            <person name="Overmann J."/>
            <person name="Amann R."/>
            <person name="Jetten M.S.M."/>
            <person name="Mascher T."/>
            <person name="Medema M.H."/>
            <person name="Devos D.P."/>
            <person name="Kaster A.-K."/>
            <person name="Ovreas L."/>
            <person name="Rohde M."/>
            <person name="Galperin M.Y."/>
            <person name="Jogler C."/>
        </authorList>
    </citation>
    <scope>NUCLEOTIDE SEQUENCE [LARGE SCALE GENOMIC DNA]</scope>
    <source>
        <strain evidence="5 6">ETA_A1</strain>
    </source>
</reference>
<dbReference type="OrthoDB" id="213032at2"/>
<protein>
    <submittedName>
        <fullName evidence="5">Patatin-like phospholipase</fullName>
    </submittedName>
</protein>
<keyword evidence="2" id="KW-0442">Lipid degradation</keyword>
<dbReference type="EMBL" id="CP036273">
    <property type="protein sequence ID" value="QDU22693.1"/>
    <property type="molecule type" value="Genomic_DNA"/>
</dbReference>
<sequence length="410" mass="44484">MRTVLVVLTVTLIAPGCNRRHCVPAELAERKYVDVSGGAEARASVGPSRLREVEAEFQRRTTPAAPPARPYNFLALSGGGFYSAFGVGVLTGWTESGTRPEFDAVTGISSGALIATFAFLGPRYDAPLYEAMVGVERKDLLGHRIPPAHLFAPSLFNNRRFRQRIDKYITTEVVAEVAAAHAAGRRLYVGTTDVDRRKLVIWDMGAIATRGTPEALELYRTVLTASASVPLAFPPVRIPVEVDGHCYDELHVDGAASDEVIFRRVMVEELNRANGLPGSVAPAGSVLYVLNNGKVYAEPSCVPRRVFPLVSASFASVRYGKSRDELFRVYLNCLETGVLFRSTALPQDVPVDGAGPLGVSNESQRRFYQAGVEEGRRPGAAPGWRDLPVGADPGEQTMPRAGTRFVTEPR</sequence>
<organism evidence="5 6">
    <name type="scientific">Urbifossiella limnaea</name>
    <dbReference type="NCBI Taxonomy" id="2528023"/>
    <lineage>
        <taxon>Bacteria</taxon>
        <taxon>Pseudomonadati</taxon>
        <taxon>Planctomycetota</taxon>
        <taxon>Planctomycetia</taxon>
        <taxon>Gemmatales</taxon>
        <taxon>Gemmataceae</taxon>
        <taxon>Urbifossiella</taxon>
    </lineage>
</organism>